<gene>
    <name evidence="2" type="ORF">EJ08DRAFT_658006</name>
</gene>
<feature type="region of interest" description="Disordered" evidence="1">
    <location>
        <begin position="209"/>
        <end position="238"/>
    </location>
</feature>
<evidence type="ECO:0000313" key="3">
    <source>
        <dbReference type="Proteomes" id="UP000800235"/>
    </source>
</evidence>
<reference evidence="2" key="1">
    <citation type="journal article" date="2020" name="Stud. Mycol.">
        <title>101 Dothideomycetes genomes: a test case for predicting lifestyles and emergence of pathogens.</title>
        <authorList>
            <person name="Haridas S."/>
            <person name="Albert R."/>
            <person name="Binder M."/>
            <person name="Bloem J."/>
            <person name="Labutti K."/>
            <person name="Salamov A."/>
            <person name="Andreopoulos B."/>
            <person name="Baker S."/>
            <person name="Barry K."/>
            <person name="Bills G."/>
            <person name="Bluhm B."/>
            <person name="Cannon C."/>
            <person name="Castanera R."/>
            <person name="Culley D."/>
            <person name="Daum C."/>
            <person name="Ezra D."/>
            <person name="Gonzalez J."/>
            <person name="Henrissat B."/>
            <person name="Kuo A."/>
            <person name="Liang C."/>
            <person name="Lipzen A."/>
            <person name="Lutzoni F."/>
            <person name="Magnuson J."/>
            <person name="Mondo S."/>
            <person name="Nolan M."/>
            <person name="Ohm R."/>
            <person name="Pangilinan J."/>
            <person name="Park H.-J."/>
            <person name="Ramirez L."/>
            <person name="Alfaro M."/>
            <person name="Sun H."/>
            <person name="Tritt A."/>
            <person name="Yoshinaga Y."/>
            <person name="Zwiers L.-H."/>
            <person name="Turgeon B."/>
            <person name="Goodwin S."/>
            <person name="Spatafora J."/>
            <person name="Crous P."/>
            <person name="Grigoriev I."/>
        </authorList>
    </citation>
    <scope>NUCLEOTIDE SEQUENCE</scope>
    <source>
        <strain evidence="2">CBS 130266</strain>
    </source>
</reference>
<evidence type="ECO:0000313" key="2">
    <source>
        <dbReference type="EMBL" id="KAF2433467.1"/>
    </source>
</evidence>
<feature type="compositionally biased region" description="Polar residues" evidence="1">
    <location>
        <begin position="224"/>
        <end position="238"/>
    </location>
</feature>
<feature type="compositionally biased region" description="Low complexity" evidence="1">
    <location>
        <begin position="143"/>
        <end position="156"/>
    </location>
</feature>
<dbReference type="OrthoDB" id="3357271at2759"/>
<feature type="compositionally biased region" description="Low complexity" evidence="1">
    <location>
        <begin position="71"/>
        <end position="84"/>
    </location>
</feature>
<proteinExistence type="predicted"/>
<feature type="region of interest" description="Disordered" evidence="1">
    <location>
        <begin position="329"/>
        <end position="386"/>
    </location>
</feature>
<comment type="caution">
    <text evidence="2">The sequence shown here is derived from an EMBL/GenBank/DDBJ whole genome shotgun (WGS) entry which is preliminary data.</text>
</comment>
<evidence type="ECO:0000256" key="1">
    <source>
        <dbReference type="SAM" id="MobiDB-lite"/>
    </source>
</evidence>
<feature type="region of interest" description="Disordered" evidence="1">
    <location>
        <begin position="1"/>
        <end position="187"/>
    </location>
</feature>
<name>A0A9P4NXG9_9PEZI</name>
<protein>
    <submittedName>
        <fullName evidence="2">Uncharacterized protein</fullName>
    </submittedName>
</protein>
<organism evidence="2 3">
    <name type="scientific">Tothia fuscella</name>
    <dbReference type="NCBI Taxonomy" id="1048955"/>
    <lineage>
        <taxon>Eukaryota</taxon>
        <taxon>Fungi</taxon>
        <taxon>Dikarya</taxon>
        <taxon>Ascomycota</taxon>
        <taxon>Pezizomycotina</taxon>
        <taxon>Dothideomycetes</taxon>
        <taxon>Pleosporomycetidae</taxon>
        <taxon>Venturiales</taxon>
        <taxon>Cylindrosympodiaceae</taxon>
        <taxon>Tothia</taxon>
    </lineage>
</organism>
<accession>A0A9P4NXG9</accession>
<dbReference type="EMBL" id="MU007020">
    <property type="protein sequence ID" value="KAF2433467.1"/>
    <property type="molecule type" value="Genomic_DNA"/>
</dbReference>
<dbReference type="AlphaFoldDB" id="A0A9P4NXG9"/>
<feature type="compositionally biased region" description="Basic and acidic residues" evidence="1">
    <location>
        <begin position="91"/>
        <end position="115"/>
    </location>
</feature>
<feature type="compositionally biased region" description="Pro residues" evidence="1">
    <location>
        <begin position="54"/>
        <end position="70"/>
    </location>
</feature>
<keyword evidence="3" id="KW-1185">Reference proteome</keyword>
<feature type="compositionally biased region" description="Polar residues" evidence="1">
    <location>
        <begin position="31"/>
        <end position="46"/>
    </location>
</feature>
<sequence length="386" mass="40377">MDKLKGLKSYNPRGQDGGRRQKVAGMIGKGKNTTESAQDHQSTPLSALQDPASFGPPPRRVPGQPLPPPSSVRSITSSTSSASAGLGAPLTREEMDAARRKREEAERTATQEQVREPPGPYRADTTGLTTAGLPKPPTFRPGQSQSPPAAPARSTPPSLPPRLPPRTARPVIESPPPPYATAQQITPSDSYINQGAVNRLAQSGISVSAFNIGGTSSPPLPARTHSNSIPTSPANGSQMNELQAHFSKMNTTTSSTQASTGTTWAQKQAALRTASNFKKDPSSVSLSDARTAATTANKFRERHGEEAAAGLKTANSMNQKYGIMNKVQSYGSGAGATSASTQPNSPASPTYGITGKKAAPPPPVKRRELMENAPPIPMGSKPKPLG</sequence>
<dbReference type="Proteomes" id="UP000800235">
    <property type="component" value="Unassembled WGS sequence"/>
</dbReference>